<evidence type="ECO:0000256" key="1">
    <source>
        <dbReference type="ARBA" id="ARBA00006817"/>
    </source>
</evidence>
<feature type="domain" description="HTH arsR-type" evidence="2">
    <location>
        <begin position="1"/>
        <end position="91"/>
    </location>
</feature>
<dbReference type="PROSITE" id="PS50987">
    <property type="entry name" value="HTH_ARSR_2"/>
    <property type="match status" value="1"/>
</dbReference>
<dbReference type="Gene3D" id="1.10.10.10">
    <property type="entry name" value="Winged helix-like DNA-binding domain superfamily/Winged helix DNA-binding domain"/>
    <property type="match status" value="1"/>
</dbReference>
<dbReference type="PRINTS" id="PR00778">
    <property type="entry name" value="HTHARSR"/>
</dbReference>
<dbReference type="Gene3D" id="3.30.530.20">
    <property type="match status" value="1"/>
</dbReference>
<dbReference type="PANTHER" id="PTHR38600">
    <property type="entry name" value="TRANSCRIPTIONAL REGULATORY PROTEIN"/>
    <property type="match status" value="1"/>
</dbReference>
<evidence type="ECO:0000313" key="4">
    <source>
        <dbReference type="Proteomes" id="UP001595696"/>
    </source>
</evidence>
<protein>
    <submittedName>
        <fullName evidence="3">ArsR/SmtB family transcription factor</fullName>
    </submittedName>
</protein>
<accession>A0ABV8DU19</accession>
<evidence type="ECO:0000259" key="2">
    <source>
        <dbReference type="PROSITE" id="PS50987"/>
    </source>
</evidence>
<dbReference type="RefSeq" id="WP_378613347.1">
    <property type="nucleotide sequence ID" value="NZ_JBHSAX010000014.1"/>
</dbReference>
<dbReference type="Proteomes" id="UP001595696">
    <property type="component" value="Unassembled WGS sequence"/>
</dbReference>
<dbReference type="InterPro" id="IPR011991">
    <property type="entry name" value="ArsR-like_HTH"/>
</dbReference>
<dbReference type="CDD" id="cd00090">
    <property type="entry name" value="HTH_ARSR"/>
    <property type="match status" value="1"/>
</dbReference>
<dbReference type="InterPro" id="IPR023393">
    <property type="entry name" value="START-like_dom_sf"/>
</dbReference>
<proteinExistence type="inferred from homology"/>
<sequence>MEQDDAVFRALADPTRRRLLDSLRAADGLTLRELCAGLDMARQSVSKHLAVLEAANLVATRRRGREKLHHLNAAPLDAITERWIDRYHRGRVRVLADLKTALEAPMTTTDTAFVYTTYIRTTPERLWQALTDPAFTSRYWGATFDTDWQPGSTMRWSLGGWSHADEGQVVVRAEPYTVLSFTWHTIDADFAAEVELPADDLPRWAADPRSTVTFELEQQGEVVKLTVVHDGFAPGSPVLDGIQGGWPSIISGLKSLLETGEELHIPQ</sequence>
<evidence type="ECO:0000313" key="3">
    <source>
        <dbReference type="EMBL" id="MFC3963597.1"/>
    </source>
</evidence>
<dbReference type="InterPro" id="IPR036390">
    <property type="entry name" value="WH_DNA-bd_sf"/>
</dbReference>
<gene>
    <name evidence="3" type="ORF">ACFO0B_16520</name>
</gene>
<dbReference type="Pfam" id="PF12840">
    <property type="entry name" value="HTH_20"/>
    <property type="match status" value="1"/>
</dbReference>
<dbReference type="SUPFAM" id="SSF55961">
    <property type="entry name" value="Bet v1-like"/>
    <property type="match status" value="1"/>
</dbReference>
<dbReference type="InterPro" id="IPR036388">
    <property type="entry name" value="WH-like_DNA-bd_sf"/>
</dbReference>
<dbReference type="CDD" id="cd08893">
    <property type="entry name" value="SRPBCC_CalC_Aha1-like_GntR-HTH"/>
    <property type="match status" value="1"/>
</dbReference>
<dbReference type="InterPro" id="IPR013538">
    <property type="entry name" value="ASHA1/2-like_C"/>
</dbReference>
<dbReference type="InterPro" id="IPR001845">
    <property type="entry name" value="HTH_ArsR_DNA-bd_dom"/>
</dbReference>
<dbReference type="NCBIfam" id="NF033788">
    <property type="entry name" value="HTH_metalloreg"/>
    <property type="match status" value="1"/>
</dbReference>
<dbReference type="EMBL" id="JBHSAX010000014">
    <property type="protein sequence ID" value="MFC3963597.1"/>
    <property type="molecule type" value="Genomic_DNA"/>
</dbReference>
<comment type="caution">
    <text evidence="3">The sequence shown here is derived from an EMBL/GenBank/DDBJ whole genome shotgun (WGS) entry which is preliminary data.</text>
</comment>
<organism evidence="3 4">
    <name type="scientific">Nocardia jiangsuensis</name>
    <dbReference type="NCBI Taxonomy" id="1691563"/>
    <lineage>
        <taxon>Bacteria</taxon>
        <taxon>Bacillati</taxon>
        <taxon>Actinomycetota</taxon>
        <taxon>Actinomycetes</taxon>
        <taxon>Mycobacteriales</taxon>
        <taxon>Nocardiaceae</taxon>
        <taxon>Nocardia</taxon>
    </lineage>
</organism>
<reference evidence="4" key="1">
    <citation type="journal article" date="2019" name="Int. J. Syst. Evol. Microbiol.">
        <title>The Global Catalogue of Microorganisms (GCM) 10K type strain sequencing project: providing services to taxonomists for standard genome sequencing and annotation.</title>
        <authorList>
            <consortium name="The Broad Institute Genomics Platform"/>
            <consortium name="The Broad Institute Genome Sequencing Center for Infectious Disease"/>
            <person name="Wu L."/>
            <person name="Ma J."/>
        </authorList>
    </citation>
    <scope>NUCLEOTIDE SEQUENCE [LARGE SCALE GENOMIC DNA]</scope>
    <source>
        <strain evidence="4">CGMCC 4.7330</strain>
    </source>
</reference>
<dbReference type="PANTHER" id="PTHR38600:SF1">
    <property type="entry name" value="TRANSCRIPTIONAL REGULATORY PROTEIN"/>
    <property type="match status" value="1"/>
</dbReference>
<dbReference type="SUPFAM" id="SSF46785">
    <property type="entry name" value="Winged helix' DNA-binding domain"/>
    <property type="match status" value="1"/>
</dbReference>
<comment type="similarity">
    <text evidence="1">Belongs to the AHA1 family.</text>
</comment>
<name>A0ABV8DU19_9NOCA</name>
<dbReference type="SMART" id="SM00418">
    <property type="entry name" value="HTH_ARSR"/>
    <property type="match status" value="1"/>
</dbReference>
<keyword evidence="4" id="KW-1185">Reference proteome</keyword>
<dbReference type="Pfam" id="PF08327">
    <property type="entry name" value="AHSA1"/>
    <property type="match status" value="1"/>
</dbReference>